<dbReference type="PROSITE" id="PS50208">
    <property type="entry name" value="CASPASE_P20"/>
    <property type="match status" value="1"/>
</dbReference>
<sequence length="475" mass="54005">MSGQLSQTINQIAESLSITERKTLLYLSGVEDVDFGTADIRDVLSCVTNVEDMDMFLMELMFRMRRFDILKKILRSSRTEVEEILKTVQFVSDYRALMADISDNIGTEDLRSIVFLLHSSMSRERLDGMQSFLDIVTELEKQGEVSSESMDLMEQCLRGIHRMDLVKKINQYKKKVVETQGTSVSNHTSGVQLLKKSKPESIITPVVCNEKAELPRLHKKNKMAVTKTERIYYQNSVDVYRMQTQPRGVCLIIDCVGNDGDRLEQTFKCLHFDVILRKLLSGTDCLSTLREVAQLSHHHSAEAFACCIISRGSESHLLGTEPRGPGLNLDAVRHLFDSNACPGLAGKPKLFFVQSYSAFEPERSSGYSGSYSYWDEYLETDAPALAYGETSIPTSADVFWSHCWTRETALTEQNHQSVYLQALQSSLLNGQRRKRNLLDVHMEVNQKIFEHNERNPAGTFGIDLRHTLRKMLFLS</sequence>
<dbReference type="SUPFAM" id="SSF47986">
    <property type="entry name" value="DEATH domain"/>
    <property type="match status" value="1"/>
</dbReference>
<dbReference type="Gene3D" id="3.40.50.1460">
    <property type="match status" value="2"/>
</dbReference>
<feature type="domain" description="DED" evidence="4">
    <location>
        <begin position="4"/>
        <end position="75"/>
    </location>
</feature>
<dbReference type="InterPro" id="IPR029030">
    <property type="entry name" value="Caspase-like_dom_sf"/>
</dbReference>
<dbReference type="Pfam" id="PF01335">
    <property type="entry name" value="DED"/>
    <property type="match status" value="1"/>
</dbReference>
<comment type="similarity">
    <text evidence="1">Belongs to the peptidase C14A family.</text>
</comment>
<dbReference type="GO" id="GO:0006915">
    <property type="term" value="P:apoptotic process"/>
    <property type="evidence" value="ECO:0007669"/>
    <property type="project" value="UniProtKB-KW"/>
</dbReference>
<dbReference type="SMART" id="SM00115">
    <property type="entry name" value="CASc"/>
    <property type="match status" value="1"/>
</dbReference>
<keyword evidence="2" id="KW-0053">Apoptosis</keyword>
<dbReference type="PROSITE" id="PS50168">
    <property type="entry name" value="DED"/>
    <property type="match status" value="2"/>
</dbReference>
<dbReference type="Pfam" id="PF00656">
    <property type="entry name" value="Peptidase_C14"/>
    <property type="match status" value="1"/>
</dbReference>
<keyword evidence="6" id="KW-1185">Reference proteome</keyword>
<reference evidence="7" key="1">
    <citation type="submission" date="2025-08" db="UniProtKB">
        <authorList>
            <consortium name="RefSeq"/>
        </authorList>
    </citation>
    <scope>IDENTIFICATION</scope>
</reference>
<evidence type="ECO:0000313" key="6">
    <source>
        <dbReference type="Proteomes" id="UP000515152"/>
    </source>
</evidence>
<dbReference type="SMART" id="SM00031">
    <property type="entry name" value="DED"/>
    <property type="match status" value="2"/>
</dbReference>
<dbReference type="GO" id="GO:0006508">
    <property type="term" value="P:proteolysis"/>
    <property type="evidence" value="ECO:0007669"/>
    <property type="project" value="InterPro"/>
</dbReference>
<dbReference type="RefSeq" id="XP_031416117.1">
    <property type="nucleotide sequence ID" value="XM_031560257.2"/>
</dbReference>
<dbReference type="Gene3D" id="1.10.533.10">
    <property type="entry name" value="Death Domain, Fas"/>
    <property type="match status" value="2"/>
</dbReference>
<keyword evidence="3" id="KW-0677">Repeat</keyword>
<dbReference type="GO" id="GO:0005737">
    <property type="term" value="C:cytoplasm"/>
    <property type="evidence" value="ECO:0007669"/>
    <property type="project" value="UniProtKB-ARBA"/>
</dbReference>
<name>A0A6P8EZ15_CLUHA</name>
<dbReference type="GO" id="GO:0042981">
    <property type="term" value="P:regulation of apoptotic process"/>
    <property type="evidence" value="ECO:0007669"/>
    <property type="project" value="InterPro"/>
</dbReference>
<proteinExistence type="inferred from homology"/>
<evidence type="ECO:0000256" key="2">
    <source>
        <dbReference type="ARBA" id="ARBA00022703"/>
    </source>
</evidence>
<evidence type="ECO:0000313" key="7">
    <source>
        <dbReference type="RefSeq" id="XP_031416117.1"/>
    </source>
</evidence>
<feature type="domain" description="Caspase family p20" evidence="5">
    <location>
        <begin position="259"/>
        <end position="355"/>
    </location>
</feature>
<dbReference type="GeneID" id="105908702"/>
<dbReference type="InterPro" id="IPR011600">
    <property type="entry name" value="Pept_C14_caspase"/>
</dbReference>
<organism evidence="6 7">
    <name type="scientific">Clupea harengus</name>
    <name type="common">Atlantic herring</name>
    <dbReference type="NCBI Taxonomy" id="7950"/>
    <lineage>
        <taxon>Eukaryota</taxon>
        <taxon>Metazoa</taxon>
        <taxon>Chordata</taxon>
        <taxon>Craniata</taxon>
        <taxon>Vertebrata</taxon>
        <taxon>Euteleostomi</taxon>
        <taxon>Actinopterygii</taxon>
        <taxon>Neopterygii</taxon>
        <taxon>Teleostei</taxon>
        <taxon>Clupei</taxon>
        <taxon>Clupeiformes</taxon>
        <taxon>Clupeoidei</taxon>
        <taxon>Clupeidae</taxon>
        <taxon>Clupea</taxon>
    </lineage>
</organism>
<evidence type="ECO:0000256" key="3">
    <source>
        <dbReference type="ARBA" id="ARBA00022737"/>
    </source>
</evidence>
<protein>
    <submittedName>
        <fullName evidence="7">CASP8 and FADD-like apoptosis regulator</fullName>
    </submittedName>
</protein>
<dbReference type="FunFam" id="1.10.533.10:FF:000016">
    <property type="entry name" value="CASP8 and FADD-like apoptosis regulator"/>
    <property type="match status" value="1"/>
</dbReference>
<gene>
    <name evidence="7" type="primary">LOC105908702</name>
</gene>
<dbReference type="Proteomes" id="UP000515152">
    <property type="component" value="Chromosome 2"/>
</dbReference>
<dbReference type="PANTHER" id="PTHR48169:SF3">
    <property type="entry name" value="CASP8 AND FADD LIKE APOPTOSIS REGULATOR"/>
    <property type="match status" value="1"/>
</dbReference>
<accession>A0A6P8EZ15</accession>
<dbReference type="KEGG" id="char:105908702"/>
<evidence type="ECO:0000259" key="4">
    <source>
        <dbReference type="PROSITE" id="PS50168"/>
    </source>
</evidence>
<dbReference type="InterPro" id="IPR001875">
    <property type="entry name" value="DED_dom"/>
</dbReference>
<dbReference type="GO" id="GO:0004197">
    <property type="term" value="F:cysteine-type endopeptidase activity"/>
    <property type="evidence" value="ECO:0007669"/>
    <property type="project" value="InterPro"/>
</dbReference>
<dbReference type="SUPFAM" id="SSF52129">
    <property type="entry name" value="Caspase-like"/>
    <property type="match status" value="1"/>
</dbReference>
<dbReference type="OrthoDB" id="8816507at2759"/>
<evidence type="ECO:0000256" key="1">
    <source>
        <dbReference type="ARBA" id="ARBA00010134"/>
    </source>
</evidence>
<feature type="domain" description="DED" evidence="4">
    <location>
        <begin position="93"/>
        <end position="171"/>
    </location>
</feature>
<dbReference type="InterPro" id="IPR001309">
    <property type="entry name" value="Pept_C14_p20"/>
</dbReference>
<dbReference type="InterPro" id="IPR015917">
    <property type="entry name" value="Pept_C14A"/>
</dbReference>
<dbReference type="AlphaFoldDB" id="A0A6P8EZ15"/>
<dbReference type="PANTHER" id="PTHR48169">
    <property type="entry name" value="DED DOMAIN-CONTAINING PROTEIN"/>
    <property type="match status" value="1"/>
</dbReference>
<dbReference type="InterPro" id="IPR011029">
    <property type="entry name" value="DEATH-like_dom_sf"/>
</dbReference>
<evidence type="ECO:0000259" key="5">
    <source>
        <dbReference type="PROSITE" id="PS50208"/>
    </source>
</evidence>